<dbReference type="GO" id="GO:0005886">
    <property type="term" value="C:plasma membrane"/>
    <property type="evidence" value="ECO:0007669"/>
    <property type="project" value="UniProtKB-SubCell"/>
</dbReference>
<evidence type="ECO:0000256" key="2">
    <source>
        <dbReference type="ARBA" id="ARBA00022692"/>
    </source>
</evidence>
<dbReference type="PANTHER" id="PTHR36917">
    <property type="entry name" value="INTRACELLULAR SEPTATION PROTEIN A-RELATED"/>
    <property type="match status" value="1"/>
</dbReference>
<gene>
    <name evidence="5" type="primary">yciB</name>
    <name evidence="6" type="ORF">TBH_C1881</name>
</gene>
<evidence type="ECO:0000256" key="5">
    <source>
        <dbReference type="HAMAP-Rule" id="MF_00189"/>
    </source>
</evidence>
<accession>A0A7U6JHY9</accession>
<proteinExistence type="inferred from homology"/>
<evidence type="ECO:0000256" key="4">
    <source>
        <dbReference type="ARBA" id="ARBA00023136"/>
    </source>
</evidence>
<dbReference type="OrthoDB" id="9788219at2"/>
<feature type="transmembrane region" description="Helical" evidence="5">
    <location>
        <begin position="51"/>
        <end position="68"/>
    </location>
</feature>
<dbReference type="EMBL" id="AP012273">
    <property type="protein sequence ID" value="BAO44796.1"/>
    <property type="molecule type" value="Genomic_DNA"/>
</dbReference>
<feature type="transmembrane region" description="Helical" evidence="5">
    <location>
        <begin position="20"/>
        <end position="39"/>
    </location>
</feature>
<dbReference type="AlphaFoldDB" id="A0A7U6JHY9"/>
<comment type="subcellular location">
    <subcellularLocation>
        <location evidence="5">Cell inner membrane</location>
        <topology evidence="5">Multi-pass membrane protein</topology>
    </subcellularLocation>
</comment>
<dbReference type="Proteomes" id="UP000031631">
    <property type="component" value="Chromosome"/>
</dbReference>
<dbReference type="InterPro" id="IPR006008">
    <property type="entry name" value="YciB"/>
</dbReference>
<evidence type="ECO:0000256" key="3">
    <source>
        <dbReference type="ARBA" id="ARBA00022989"/>
    </source>
</evidence>
<organism evidence="6 7">
    <name type="scientific">Thiolapillus brandeum</name>
    <dbReference type="NCBI Taxonomy" id="1076588"/>
    <lineage>
        <taxon>Bacteria</taxon>
        <taxon>Pseudomonadati</taxon>
        <taxon>Pseudomonadota</taxon>
        <taxon>Gammaproteobacteria</taxon>
        <taxon>Chromatiales</taxon>
        <taxon>Sedimenticolaceae</taxon>
        <taxon>Thiolapillus</taxon>
    </lineage>
</organism>
<evidence type="ECO:0000313" key="7">
    <source>
        <dbReference type="Proteomes" id="UP000031631"/>
    </source>
</evidence>
<dbReference type="RefSeq" id="WP_041067980.1">
    <property type="nucleotide sequence ID" value="NZ_AP012273.1"/>
</dbReference>
<dbReference type="Pfam" id="PF04279">
    <property type="entry name" value="IspA"/>
    <property type="match status" value="1"/>
</dbReference>
<dbReference type="KEGG" id="tbn:TBH_C1881"/>
<keyword evidence="5" id="KW-0997">Cell inner membrane</keyword>
<keyword evidence="3 5" id="KW-1133">Transmembrane helix</keyword>
<comment type="function">
    <text evidence="5">Plays a role in cell envelope biogenesis, maintenance of cell envelope integrity and membrane homeostasis.</text>
</comment>
<keyword evidence="7" id="KW-1185">Reference proteome</keyword>
<protein>
    <recommendedName>
        <fullName evidence="5">Inner membrane-spanning protein YciB</fullName>
    </recommendedName>
</protein>
<keyword evidence="1 5" id="KW-1003">Cell membrane</keyword>
<evidence type="ECO:0000313" key="6">
    <source>
        <dbReference type="EMBL" id="BAO44796.1"/>
    </source>
</evidence>
<dbReference type="NCBIfam" id="NF001325">
    <property type="entry name" value="PRK00259.1-3"/>
    <property type="match status" value="1"/>
</dbReference>
<keyword evidence="2 5" id="KW-0812">Transmembrane</keyword>
<dbReference type="PANTHER" id="PTHR36917:SF1">
    <property type="entry name" value="INNER MEMBRANE-SPANNING PROTEIN YCIB"/>
    <property type="match status" value="1"/>
</dbReference>
<evidence type="ECO:0000256" key="1">
    <source>
        <dbReference type="ARBA" id="ARBA00022475"/>
    </source>
</evidence>
<feature type="transmembrane region" description="Helical" evidence="5">
    <location>
        <begin position="121"/>
        <end position="139"/>
    </location>
</feature>
<keyword evidence="4 5" id="KW-0472">Membrane</keyword>
<feature type="transmembrane region" description="Helical" evidence="5">
    <location>
        <begin position="80"/>
        <end position="101"/>
    </location>
</feature>
<feature type="transmembrane region" description="Helical" evidence="5">
    <location>
        <begin position="151"/>
        <end position="170"/>
    </location>
</feature>
<sequence length="180" mass="20651">MKLFADFLPVIIFFVAYKLWGMYVATGVFIAASLLHIAWNRHFHGKVETMQWVTLGLVLVFGGATLLLHDPLFFKWKPTVVNWLFAAAFLGSGLFMERSFLQRMMDQAVSLPKPVWKRLNLAWVTFFISAGAANIYVAYHYTEDTWVNFKLFGMLGLTLAFMIAQGVYLARYIQPAEENH</sequence>
<dbReference type="HAMAP" id="MF_00189">
    <property type="entry name" value="YciB"/>
    <property type="match status" value="1"/>
</dbReference>
<reference evidence="6 7" key="1">
    <citation type="journal article" date="2014" name="PLoS ONE">
        <title>Physiological and genomic features of a novel sulfur-oxidizing gammaproteobacterium belonging to a previously uncultivated symbiotic lineage isolated from a hydrothermal vent.</title>
        <authorList>
            <person name="Nunoura T."/>
            <person name="Takaki Y."/>
            <person name="Kazama H."/>
            <person name="Kakuta J."/>
            <person name="Shimamura S."/>
            <person name="Makita H."/>
            <person name="Hirai M."/>
            <person name="Miyazaki M."/>
            <person name="Takai K."/>
        </authorList>
    </citation>
    <scope>NUCLEOTIDE SEQUENCE [LARGE SCALE GENOMIC DNA]</scope>
    <source>
        <strain evidence="6 7">Hiromi1</strain>
    </source>
</reference>
<name>A0A7U6JHY9_9GAMM</name>
<comment type="similarity">
    <text evidence="5">Belongs to the YciB family.</text>
</comment>
<dbReference type="NCBIfam" id="TIGR00997">
    <property type="entry name" value="ispZ"/>
    <property type="match status" value="1"/>
</dbReference>